<dbReference type="PANTHER" id="PTHR39322:SF1">
    <property type="entry name" value="ISOVALERYL-HOMOSERINE LACTONE SYNTHASE"/>
    <property type="match status" value="1"/>
</dbReference>
<dbReference type="Gene3D" id="3.40.630.30">
    <property type="match status" value="1"/>
</dbReference>
<dbReference type="PROSITE" id="PS51187">
    <property type="entry name" value="AUTOINDUCER_SYNTH_2"/>
    <property type="match status" value="1"/>
</dbReference>
<evidence type="ECO:0000256" key="5">
    <source>
        <dbReference type="ARBA" id="ARBA00022929"/>
    </source>
</evidence>
<evidence type="ECO:0000256" key="8">
    <source>
        <dbReference type="RuleBase" id="RU361135"/>
    </source>
</evidence>
<dbReference type="GO" id="GO:0061579">
    <property type="term" value="F:N-acyl homoserine lactone synthase activity"/>
    <property type="evidence" value="ECO:0007669"/>
    <property type="project" value="UniProtKB-UniRule"/>
</dbReference>
<dbReference type="Proteomes" id="UP000183649">
    <property type="component" value="Unassembled WGS sequence"/>
</dbReference>
<organism evidence="9 10">
    <name type="scientific">Thiomonas bhubaneswarensis</name>
    <dbReference type="NCBI Taxonomy" id="339866"/>
    <lineage>
        <taxon>Bacteria</taxon>
        <taxon>Pseudomonadati</taxon>
        <taxon>Pseudomonadota</taxon>
        <taxon>Betaproteobacteria</taxon>
        <taxon>Burkholderiales</taxon>
        <taxon>Thiomonas</taxon>
    </lineage>
</organism>
<dbReference type="PRINTS" id="PR01549">
    <property type="entry name" value="AUTOINDCRSYN"/>
</dbReference>
<gene>
    <name evidence="9" type="ORF">Ga0061069_11096</name>
</gene>
<reference evidence="10" key="1">
    <citation type="submission" date="2015-08" db="EMBL/GenBank/DDBJ databases">
        <authorList>
            <person name="Varghese N."/>
        </authorList>
    </citation>
    <scope>NUCLEOTIDE SEQUENCE [LARGE SCALE GENOMIC DNA]</scope>
    <source>
        <strain evidence="10">DSM 18181</strain>
    </source>
</reference>
<dbReference type="STRING" id="339866.GCA_001418255_02656"/>
<proteinExistence type="inferred from homology"/>
<evidence type="ECO:0000256" key="7">
    <source>
        <dbReference type="PROSITE-ProRule" id="PRU00533"/>
    </source>
</evidence>
<evidence type="ECO:0000256" key="4">
    <source>
        <dbReference type="ARBA" id="ARBA00022691"/>
    </source>
</evidence>
<dbReference type="OrthoDB" id="6023281at2"/>
<keyword evidence="4 8" id="KW-0949">S-adenosyl-L-methionine</keyword>
<dbReference type="AlphaFoldDB" id="A0A0K6I9F8"/>
<dbReference type="EMBL" id="CYHF01000010">
    <property type="protein sequence ID" value="CUA99775.1"/>
    <property type="molecule type" value="Genomic_DNA"/>
</dbReference>
<dbReference type="InterPro" id="IPR018311">
    <property type="entry name" value="Autoind_synth_CS"/>
</dbReference>
<sequence>MQIVSGSSAQLQQGLHASVGRYRHRVFVEKLGWDVPSQEGIEADQFDRPDTVYVVGRDDQGQVCGCARLLPTTRPYLLGEVFPQLLNGLAPPVSPDVWELSRFAATDFNSQATSALGKMSSEAAIALMHASLACAAEQGAKRLIMVTNIGVERLLRRAGFQAHRAGPPMIIKGHPIFACWIYTN</sequence>
<dbReference type="InterPro" id="IPR001690">
    <property type="entry name" value="Autoind_synthase"/>
</dbReference>
<dbReference type="InterPro" id="IPR016181">
    <property type="entry name" value="Acyl_CoA_acyltransferase"/>
</dbReference>
<dbReference type="GO" id="GO:0009372">
    <property type="term" value="P:quorum sensing"/>
    <property type="evidence" value="ECO:0007669"/>
    <property type="project" value="UniProtKB-UniRule"/>
</dbReference>
<evidence type="ECO:0000313" key="9">
    <source>
        <dbReference type="EMBL" id="CUA99775.1"/>
    </source>
</evidence>
<evidence type="ECO:0000256" key="3">
    <source>
        <dbReference type="ARBA" id="ARBA00022679"/>
    </source>
</evidence>
<evidence type="ECO:0000313" key="10">
    <source>
        <dbReference type="Proteomes" id="UP000183649"/>
    </source>
</evidence>
<dbReference type="PANTHER" id="PTHR39322">
    <property type="entry name" value="ACYL-HOMOSERINE-LACTONE SYNTHASE"/>
    <property type="match status" value="1"/>
</dbReference>
<comment type="catalytic activity">
    <reaction evidence="6 8">
        <text>a fatty acyl-[ACP] + S-adenosyl-L-methionine = an N-acyl-L-homoserine lactone + S-methyl-5'-thioadenosine + holo-[ACP] + H(+)</text>
        <dbReference type="Rhea" id="RHEA:10096"/>
        <dbReference type="Rhea" id="RHEA-COMP:9685"/>
        <dbReference type="Rhea" id="RHEA-COMP:14125"/>
        <dbReference type="ChEBI" id="CHEBI:15378"/>
        <dbReference type="ChEBI" id="CHEBI:17509"/>
        <dbReference type="ChEBI" id="CHEBI:55474"/>
        <dbReference type="ChEBI" id="CHEBI:59789"/>
        <dbReference type="ChEBI" id="CHEBI:64479"/>
        <dbReference type="ChEBI" id="CHEBI:138651"/>
        <dbReference type="EC" id="2.3.1.184"/>
    </reaction>
</comment>
<keyword evidence="2 7" id="KW-0673">Quorum sensing</keyword>
<comment type="similarity">
    <text evidence="7 8">Belongs to the autoinducer synthase family.</text>
</comment>
<accession>A0A0K6I9F8</accession>
<dbReference type="EC" id="2.3.1.184" evidence="1 8"/>
<dbReference type="GO" id="GO:0007165">
    <property type="term" value="P:signal transduction"/>
    <property type="evidence" value="ECO:0007669"/>
    <property type="project" value="TreeGrafter"/>
</dbReference>
<protein>
    <recommendedName>
        <fullName evidence="1 8">Acyl-homoserine-lactone synthase</fullName>
        <ecNumber evidence="1 8">2.3.1.184</ecNumber>
    </recommendedName>
    <alternativeName>
        <fullName evidence="8">Autoinducer synthesis protein</fullName>
    </alternativeName>
</protein>
<evidence type="ECO:0000256" key="6">
    <source>
        <dbReference type="ARBA" id="ARBA00048576"/>
    </source>
</evidence>
<name>A0A0K6I9F8_9BURK</name>
<keyword evidence="10" id="KW-1185">Reference proteome</keyword>
<dbReference type="SUPFAM" id="SSF55729">
    <property type="entry name" value="Acyl-CoA N-acyltransferases (Nat)"/>
    <property type="match status" value="1"/>
</dbReference>
<dbReference type="RefSeq" id="WP_055451488.1">
    <property type="nucleotide sequence ID" value="NZ_CYHF01000010.1"/>
</dbReference>
<evidence type="ECO:0000256" key="1">
    <source>
        <dbReference type="ARBA" id="ARBA00012340"/>
    </source>
</evidence>
<keyword evidence="3 8" id="KW-0808">Transferase</keyword>
<dbReference type="Pfam" id="PF00765">
    <property type="entry name" value="Autoind_synth"/>
    <property type="match status" value="1"/>
</dbReference>
<evidence type="ECO:0000256" key="2">
    <source>
        <dbReference type="ARBA" id="ARBA00022654"/>
    </source>
</evidence>
<keyword evidence="5 7" id="KW-0071">Autoinducer synthesis</keyword>
<dbReference type="PROSITE" id="PS00949">
    <property type="entry name" value="AUTOINDUCER_SYNTH_1"/>
    <property type="match status" value="1"/>
</dbReference>